<evidence type="ECO:0000256" key="3">
    <source>
        <dbReference type="ARBA" id="ARBA00023163"/>
    </source>
</evidence>
<keyword evidence="2" id="KW-0238">DNA-binding</keyword>
<accession>A0ABW0LHI7</accession>
<dbReference type="InterPro" id="IPR011991">
    <property type="entry name" value="ArsR-like_HTH"/>
</dbReference>
<evidence type="ECO:0000256" key="2">
    <source>
        <dbReference type="ARBA" id="ARBA00023125"/>
    </source>
</evidence>
<dbReference type="CDD" id="cd00090">
    <property type="entry name" value="HTH_ARSR"/>
    <property type="match status" value="1"/>
</dbReference>
<keyword evidence="6" id="KW-1185">Reference proteome</keyword>
<comment type="caution">
    <text evidence="5">The sequence shown here is derived from an EMBL/GenBank/DDBJ whole genome shotgun (WGS) entry which is preliminary data.</text>
</comment>
<protein>
    <submittedName>
        <fullName evidence="5">ArsR/SmtB family transcription factor</fullName>
    </submittedName>
</protein>
<dbReference type="PROSITE" id="PS50987">
    <property type="entry name" value="HTH_ARSR_2"/>
    <property type="match status" value="1"/>
</dbReference>
<dbReference type="RefSeq" id="WP_382349338.1">
    <property type="nucleotide sequence ID" value="NZ_JBHSMC010000005.1"/>
</dbReference>
<keyword evidence="3" id="KW-0804">Transcription</keyword>
<dbReference type="EMBL" id="JBHSMC010000005">
    <property type="protein sequence ID" value="MFC5464462.1"/>
    <property type="molecule type" value="Genomic_DNA"/>
</dbReference>
<feature type="domain" description="HTH arsR-type" evidence="4">
    <location>
        <begin position="1"/>
        <end position="100"/>
    </location>
</feature>
<dbReference type="Proteomes" id="UP001596147">
    <property type="component" value="Unassembled WGS sequence"/>
</dbReference>
<dbReference type="Gene3D" id="1.10.10.10">
    <property type="entry name" value="Winged helix-like DNA-binding domain superfamily/Winged helix DNA-binding domain"/>
    <property type="match status" value="1"/>
</dbReference>
<dbReference type="NCBIfam" id="NF033788">
    <property type="entry name" value="HTH_metalloreg"/>
    <property type="match status" value="1"/>
</dbReference>
<reference evidence="6" key="1">
    <citation type="journal article" date="2019" name="Int. J. Syst. Evol. Microbiol.">
        <title>The Global Catalogue of Microorganisms (GCM) 10K type strain sequencing project: providing services to taxonomists for standard genome sequencing and annotation.</title>
        <authorList>
            <consortium name="The Broad Institute Genomics Platform"/>
            <consortium name="The Broad Institute Genome Sequencing Center for Infectious Disease"/>
            <person name="Wu L."/>
            <person name="Ma J."/>
        </authorList>
    </citation>
    <scope>NUCLEOTIDE SEQUENCE [LARGE SCALE GENOMIC DNA]</scope>
    <source>
        <strain evidence="6">CGMCC 1.12237</strain>
    </source>
</reference>
<organism evidence="5 6">
    <name type="scientific">Lederbergia graminis</name>
    <dbReference type="NCBI Taxonomy" id="735518"/>
    <lineage>
        <taxon>Bacteria</taxon>
        <taxon>Bacillati</taxon>
        <taxon>Bacillota</taxon>
        <taxon>Bacilli</taxon>
        <taxon>Bacillales</taxon>
        <taxon>Bacillaceae</taxon>
        <taxon>Lederbergia</taxon>
    </lineage>
</organism>
<dbReference type="PRINTS" id="PR00778">
    <property type="entry name" value="HTHARSR"/>
</dbReference>
<dbReference type="PANTHER" id="PTHR33154:SF18">
    <property type="entry name" value="ARSENICAL RESISTANCE OPERON REPRESSOR"/>
    <property type="match status" value="1"/>
</dbReference>
<dbReference type="InterPro" id="IPR001845">
    <property type="entry name" value="HTH_ArsR_DNA-bd_dom"/>
</dbReference>
<evidence type="ECO:0000259" key="4">
    <source>
        <dbReference type="PROSITE" id="PS50987"/>
    </source>
</evidence>
<evidence type="ECO:0000256" key="1">
    <source>
        <dbReference type="ARBA" id="ARBA00023015"/>
    </source>
</evidence>
<gene>
    <name evidence="5" type="ORF">ACFPM4_06760</name>
</gene>
<sequence length="102" mass="11795">MQIKEMDSLLKAISDETRLKIISYLVRDSFCACELMEFLGMSQPAVSQHMKKLRDAGITSEEKRGRWVYYSLNKQCEMYPVILHIVNLMPSVDISSDRCICN</sequence>
<evidence type="ECO:0000313" key="6">
    <source>
        <dbReference type="Proteomes" id="UP001596147"/>
    </source>
</evidence>
<evidence type="ECO:0000313" key="5">
    <source>
        <dbReference type="EMBL" id="MFC5464462.1"/>
    </source>
</evidence>
<dbReference type="InterPro" id="IPR036388">
    <property type="entry name" value="WH-like_DNA-bd_sf"/>
</dbReference>
<keyword evidence="1" id="KW-0805">Transcription regulation</keyword>
<dbReference type="SUPFAM" id="SSF46785">
    <property type="entry name" value="Winged helix' DNA-binding domain"/>
    <property type="match status" value="1"/>
</dbReference>
<dbReference type="PANTHER" id="PTHR33154">
    <property type="entry name" value="TRANSCRIPTIONAL REGULATOR, ARSR FAMILY"/>
    <property type="match status" value="1"/>
</dbReference>
<proteinExistence type="predicted"/>
<dbReference type="InterPro" id="IPR036390">
    <property type="entry name" value="WH_DNA-bd_sf"/>
</dbReference>
<dbReference type="Pfam" id="PF01022">
    <property type="entry name" value="HTH_5"/>
    <property type="match status" value="1"/>
</dbReference>
<dbReference type="InterPro" id="IPR051081">
    <property type="entry name" value="HTH_MetalResp_TranReg"/>
</dbReference>
<dbReference type="SMART" id="SM00418">
    <property type="entry name" value="HTH_ARSR"/>
    <property type="match status" value="1"/>
</dbReference>
<name>A0ABW0LHI7_9BACI</name>